<feature type="region of interest" description="Disordered" evidence="1">
    <location>
        <begin position="47"/>
        <end position="128"/>
    </location>
</feature>
<proteinExistence type="predicted"/>
<evidence type="ECO:0000313" key="2">
    <source>
        <dbReference type="EMBL" id="CAD7699574.1"/>
    </source>
</evidence>
<comment type="caution">
    <text evidence="2">The sequence shown here is derived from an EMBL/GenBank/DDBJ whole genome shotgun (WGS) entry which is preliminary data.</text>
</comment>
<keyword evidence="3" id="KW-1185">Reference proteome</keyword>
<feature type="region of interest" description="Disordered" evidence="1">
    <location>
        <begin position="1"/>
        <end position="33"/>
    </location>
</feature>
<dbReference type="AlphaFoldDB" id="A0A8S1IWW9"/>
<accession>A0A8S1IWW9</accession>
<protein>
    <submittedName>
        <fullName evidence="2">Uncharacterized protein</fullName>
    </submittedName>
</protein>
<feature type="non-terminal residue" evidence="2">
    <location>
        <position position="1"/>
    </location>
</feature>
<name>A0A8S1IWW9_9CHLO</name>
<sequence length="213" mass="23599">MGVLTASAPSGGAEEQTHPAPAGPGGGRDDDEPLLLLDDIEIDDDFDLLEESPDGGKTFYSGGRDETGQRETVRWEGVGLIKTPRARQRAAPSKGESKELMSPSPVERPVRSGAATEAGRASCARPAGTVLRRQRSMPVCYRELRAMKVMNQPAATKQDCQKWRSDCEIELDQLRKQWVAYQRTSRRGKSRVRKAWCEVQPDLDSTKRCQTQQ</sequence>
<evidence type="ECO:0000313" key="3">
    <source>
        <dbReference type="Proteomes" id="UP000708148"/>
    </source>
</evidence>
<reference evidence="2" key="1">
    <citation type="submission" date="2020-12" db="EMBL/GenBank/DDBJ databases">
        <authorList>
            <person name="Iha C."/>
        </authorList>
    </citation>
    <scope>NUCLEOTIDE SEQUENCE</scope>
</reference>
<organism evidence="2 3">
    <name type="scientific">Ostreobium quekettii</name>
    <dbReference type="NCBI Taxonomy" id="121088"/>
    <lineage>
        <taxon>Eukaryota</taxon>
        <taxon>Viridiplantae</taxon>
        <taxon>Chlorophyta</taxon>
        <taxon>core chlorophytes</taxon>
        <taxon>Ulvophyceae</taxon>
        <taxon>TCBD clade</taxon>
        <taxon>Bryopsidales</taxon>
        <taxon>Ostreobineae</taxon>
        <taxon>Ostreobiaceae</taxon>
        <taxon>Ostreobium</taxon>
    </lineage>
</organism>
<dbReference type="Proteomes" id="UP000708148">
    <property type="component" value="Unassembled WGS sequence"/>
</dbReference>
<evidence type="ECO:0000256" key="1">
    <source>
        <dbReference type="SAM" id="MobiDB-lite"/>
    </source>
</evidence>
<feature type="compositionally biased region" description="Basic and acidic residues" evidence="1">
    <location>
        <begin position="63"/>
        <end position="74"/>
    </location>
</feature>
<dbReference type="EMBL" id="CAJHUC010001059">
    <property type="protein sequence ID" value="CAD7699574.1"/>
    <property type="molecule type" value="Genomic_DNA"/>
</dbReference>
<gene>
    <name evidence="2" type="ORF">OSTQU699_LOCUS4932</name>
</gene>